<dbReference type="InterPro" id="IPR013097">
    <property type="entry name" value="Dabb"/>
</dbReference>
<organism evidence="2 3">
    <name type="scientific">Bordetella genomosp. 6</name>
    <dbReference type="NCBI Taxonomy" id="463024"/>
    <lineage>
        <taxon>Bacteria</taxon>
        <taxon>Pseudomonadati</taxon>
        <taxon>Pseudomonadota</taxon>
        <taxon>Betaproteobacteria</taxon>
        <taxon>Burkholderiales</taxon>
        <taxon>Alcaligenaceae</taxon>
        <taxon>Bordetella</taxon>
    </lineage>
</organism>
<dbReference type="RefSeq" id="WP_033465263.1">
    <property type="nucleotide sequence ID" value="NZ_CP021107.1"/>
</dbReference>
<dbReference type="InterPro" id="IPR011008">
    <property type="entry name" value="Dimeric_a/b-barrel"/>
</dbReference>
<keyword evidence="3" id="KW-1185">Reference proteome</keyword>
<evidence type="ECO:0000313" key="3">
    <source>
        <dbReference type="Proteomes" id="UP000216524"/>
    </source>
</evidence>
<name>A0ABX4F7M1_9BORD</name>
<accession>A0ABX4F7M1</accession>
<gene>
    <name evidence="2" type="ORF">CAL23_21860</name>
</gene>
<dbReference type="Pfam" id="PF07876">
    <property type="entry name" value="Dabb"/>
    <property type="match status" value="1"/>
</dbReference>
<dbReference type="Gene3D" id="3.30.70.100">
    <property type="match status" value="1"/>
</dbReference>
<dbReference type="SUPFAM" id="SSF54909">
    <property type="entry name" value="Dimeric alpha+beta barrel"/>
    <property type="match status" value="1"/>
</dbReference>
<feature type="domain" description="Stress-response A/B barrel" evidence="1">
    <location>
        <begin position="2"/>
        <end position="94"/>
    </location>
</feature>
<sequence length="96" mass="10843">MFRHIVMLGFKQPLTTQDHDYMVQACAAIQRELPGVIDLRFVVNEADRGLAYTHAFVGDFVDAGAHEHYQRAAIHVPLKQRVMALSSHLVVLDCQL</sequence>
<dbReference type="PROSITE" id="PS51502">
    <property type="entry name" value="S_R_A_B_BARREL"/>
    <property type="match status" value="1"/>
</dbReference>
<dbReference type="SMART" id="SM00886">
    <property type="entry name" value="Dabb"/>
    <property type="match status" value="1"/>
</dbReference>
<proteinExistence type="predicted"/>
<evidence type="ECO:0000259" key="1">
    <source>
        <dbReference type="PROSITE" id="PS51502"/>
    </source>
</evidence>
<dbReference type="EMBL" id="NEVV01000007">
    <property type="protein sequence ID" value="OZI70223.1"/>
    <property type="molecule type" value="Genomic_DNA"/>
</dbReference>
<protein>
    <submittedName>
        <fullName evidence="2">Stress responsive protein</fullName>
    </submittedName>
</protein>
<dbReference type="Proteomes" id="UP000216524">
    <property type="component" value="Unassembled WGS sequence"/>
</dbReference>
<reference evidence="2 3" key="1">
    <citation type="submission" date="2017-05" db="EMBL/GenBank/DDBJ databases">
        <title>Complete and WGS of Bordetella genogroups.</title>
        <authorList>
            <person name="Spilker T."/>
            <person name="Lipuma J."/>
        </authorList>
    </citation>
    <scope>NUCLEOTIDE SEQUENCE [LARGE SCALE GENOMIC DNA]</scope>
    <source>
        <strain evidence="2 3">AU3139</strain>
    </source>
</reference>
<comment type="caution">
    <text evidence="2">The sequence shown here is derived from an EMBL/GenBank/DDBJ whole genome shotgun (WGS) entry which is preliminary data.</text>
</comment>
<evidence type="ECO:0000313" key="2">
    <source>
        <dbReference type="EMBL" id="OZI70223.1"/>
    </source>
</evidence>